<dbReference type="RefSeq" id="WP_266063151.1">
    <property type="nucleotide sequence ID" value="NZ_JAPKFM010000024.1"/>
</dbReference>
<dbReference type="AlphaFoldDB" id="A0A9X3D7N5"/>
<accession>A0A9X3D7N5</accession>
<name>A0A9X3D7N5_9ACTN</name>
<dbReference type="EMBL" id="JAPKFM010000024">
    <property type="protein sequence ID" value="MCX2966242.1"/>
    <property type="molecule type" value="Genomic_DNA"/>
</dbReference>
<gene>
    <name evidence="2" type="ORF">OSB52_19340</name>
</gene>
<keyword evidence="3" id="KW-1185">Reference proteome</keyword>
<dbReference type="Proteomes" id="UP001143347">
    <property type="component" value="Unassembled WGS sequence"/>
</dbReference>
<sequence>MIEGWDAGPDAGWVYVVSVNGNHRLAALAALDVPCVLAEVTPVFGPFDAELDGAQRKRTRRYLRLLHTFGVAASDPAHEWAASTIATEWPSLLTDPDSAVTSLNALERLTGTRADKIGELPREWFDNAATLDLAAEGVERLPELFVQRIEELLDGGPSEQPSPPVRGRWRRGRRT</sequence>
<protein>
    <submittedName>
        <fullName evidence="2">Uncharacterized protein</fullName>
    </submittedName>
</protein>
<reference evidence="2" key="1">
    <citation type="submission" date="2022-10" db="EMBL/GenBank/DDBJ databases">
        <title>WGS of marine actinomycetes from Thailand.</title>
        <authorList>
            <person name="Thawai C."/>
        </authorList>
    </citation>
    <scope>NUCLEOTIDE SEQUENCE</scope>
    <source>
        <strain evidence="2">SW21</strain>
    </source>
</reference>
<evidence type="ECO:0000256" key="1">
    <source>
        <dbReference type="SAM" id="MobiDB-lite"/>
    </source>
</evidence>
<proteinExistence type="predicted"/>
<comment type="caution">
    <text evidence="2">The sequence shown here is derived from an EMBL/GenBank/DDBJ whole genome shotgun (WGS) entry which is preliminary data.</text>
</comment>
<organism evidence="2 3">
    <name type="scientific">Gordonia aquimaris</name>
    <dbReference type="NCBI Taxonomy" id="2984863"/>
    <lineage>
        <taxon>Bacteria</taxon>
        <taxon>Bacillati</taxon>
        <taxon>Actinomycetota</taxon>
        <taxon>Actinomycetes</taxon>
        <taxon>Mycobacteriales</taxon>
        <taxon>Gordoniaceae</taxon>
        <taxon>Gordonia</taxon>
    </lineage>
</organism>
<evidence type="ECO:0000313" key="2">
    <source>
        <dbReference type="EMBL" id="MCX2966242.1"/>
    </source>
</evidence>
<feature type="region of interest" description="Disordered" evidence="1">
    <location>
        <begin position="154"/>
        <end position="175"/>
    </location>
</feature>
<evidence type="ECO:0000313" key="3">
    <source>
        <dbReference type="Proteomes" id="UP001143347"/>
    </source>
</evidence>